<evidence type="ECO:0000313" key="2">
    <source>
        <dbReference type="EMBL" id="MPC35054.1"/>
    </source>
</evidence>
<dbReference type="EMBL" id="VSRR010003189">
    <property type="protein sequence ID" value="MPC35054.1"/>
    <property type="molecule type" value="Genomic_DNA"/>
</dbReference>
<sequence length="164" mass="18565">MSTTPQRQPPSPAHHGPSSPPSGSVGQVTYVLRVTVNDQLTWKQHITATVRAEAYRLYMLRRLKSLGTPTEELKGVHLTFILPGLMYALPAWSSCLTDTQRQQLENVQKRACRIILGPAYTNYDHALTNLNLPRLSNKHREALLKLGRNLLCHLRLRHLLPQGF</sequence>
<dbReference type="Proteomes" id="UP000324222">
    <property type="component" value="Unassembled WGS sequence"/>
</dbReference>
<gene>
    <name evidence="2" type="ORF">E2C01_028464</name>
</gene>
<feature type="compositionally biased region" description="Low complexity" evidence="1">
    <location>
        <begin position="13"/>
        <end position="24"/>
    </location>
</feature>
<protein>
    <recommendedName>
        <fullName evidence="4">RNA-directed DNA polymerase from mobile element jockey</fullName>
    </recommendedName>
</protein>
<name>A0A5B7ERR7_PORTR</name>
<comment type="caution">
    <text evidence="2">The sequence shown here is derived from an EMBL/GenBank/DDBJ whole genome shotgun (WGS) entry which is preliminary data.</text>
</comment>
<accession>A0A5B7ERR7</accession>
<evidence type="ECO:0000313" key="3">
    <source>
        <dbReference type="Proteomes" id="UP000324222"/>
    </source>
</evidence>
<reference evidence="2 3" key="1">
    <citation type="submission" date="2019-05" db="EMBL/GenBank/DDBJ databases">
        <title>Another draft genome of Portunus trituberculatus and its Hox gene families provides insights of decapod evolution.</title>
        <authorList>
            <person name="Jeong J.-H."/>
            <person name="Song I."/>
            <person name="Kim S."/>
            <person name="Choi T."/>
            <person name="Kim D."/>
            <person name="Ryu S."/>
            <person name="Kim W."/>
        </authorList>
    </citation>
    <scope>NUCLEOTIDE SEQUENCE [LARGE SCALE GENOMIC DNA]</scope>
    <source>
        <tissue evidence="2">Muscle</tissue>
    </source>
</reference>
<dbReference type="AlphaFoldDB" id="A0A5B7ERR7"/>
<organism evidence="2 3">
    <name type="scientific">Portunus trituberculatus</name>
    <name type="common">Swimming crab</name>
    <name type="synonym">Neptunus trituberculatus</name>
    <dbReference type="NCBI Taxonomy" id="210409"/>
    <lineage>
        <taxon>Eukaryota</taxon>
        <taxon>Metazoa</taxon>
        <taxon>Ecdysozoa</taxon>
        <taxon>Arthropoda</taxon>
        <taxon>Crustacea</taxon>
        <taxon>Multicrustacea</taxon>
        <taxon>Malacostraca</taxon>
        <taxon>Eumalacostraca</taxon>
        <taxon>Eucarida</taxon>
        <taxon>Decapoda</taxon>
        <taxon>Pleocyemata</taxon>
        <taxon>Brachyura</taxon>
        <taxon>Eubrachyura</taxon>
        <taxon>Portunoidea</taxon>
        <taxon>Portunidae</taxon>
        <taxon>Portuninae</taxon>
        <taxon>Portunus</taxon>
    </lineage>
</organism>
<dbReference type="OrthoDB" id="411823at2759"/>
<evidence type="ECO:0008006" key="4">
    <source>
        <dbReference type="Google" id="ProtNLM"/>
    </source>
</evidence>
<feature type="region of interest" description="Disordered" evidence="1">
    <location>
        <begin position="1"/>
        <end position="24"/>
    </location>
</feature>
<keyword evidence="3" id="KW-1185">Reference proteome</keyword>
<proteinExistence type="predicted"/>
<evidence type="ECO:0000256" key="1">
    <source>
        <dbReference type="SAM" id="MobiDB-lite"/>
    </source>
</evidence>